<sequence>MNTMATAKKTKSKKNTVDDNAIISLYMNEVLENNEAPKNAYIFCKNNNIEESDFYAFFGSLEAVKQDIWVKFFENAVATIEKEAAFESYTDKNKLLTLYFTLFEILTLNRSYVMYALKENHEGLKNLKQLKEFRNHFKKYIVDKVKSEPSESFGKVARVTEPVYAEGAWLQFLFLLKFWMDDTSKGFEKTDVLIEKSVNTVVDLLNTKPLESLFDLGKFLWKEKMQ</sequence>
<comment type="caution">
    <text evidence="2">The sequence shown here is derived from an EMBL/GenBank/DDBJ whole genome shotgun (WGS) entry which is preliminary data.</text>
</comment>
<dbReference type="Proteomes" id="UP001500968">
    <property type="component" value="Unassembled WGS sequence"/>
</dbReference>
<keyword evidence="3" id="KW-1185">Reference proteome</keyword>
<dbReference type="Pfam" id="PF17931">
    <property type="entry name" value="TetR_C_23"/>
    <property type="match status" value="1"/>
</dbReference>
<evidence type="ECO:0000259" key="1">
    <source>
        <dbReference type="Pfam" id="PF17931"/>
    </source>
</evidence>
<protein>
    <submittedName>
        <fullName evidence="2">TetR family transcriptional regulator C-terminal domain-containing protein</fullName>
    </submittedName>
</protein>
<name>A0ABP7U888_9FLAO</name>
<reference evidence="3" key="1">
    <citation type="journal article" date="2019" name="Int. J. Syst. Evol. Microbiol.">
        <title>The Global Catalogue of Microorganisms (GCM) 10K type strain sequencing project: providing services to taxonomists for standard genome sequencing and annotation.</title>
        <authorList>
            <consortium name="The Broad Institute Genomics Platform"/>
            <consortium name="The Broad Institute Genome Sequencing Center for Infectious Disease"/>
            <person name="Wu L."/>
            <person name="Ma J."/>
        </authorList>
    </citation>
    <scope>NUCLEOTIDE SEQUENCE [LARGE SCALE GENOMIC DNA]</scope>
    <source>
        <strain evidence="3">JCM 17064</strain>
    </source>
</reference>
<dbReference type="InterPro" id="IPR041673">
    <property type="entry name" value="TetR_C_23"/>
</dbReference>
<feature type="domain" description="Tetracyclin repressor-like C-terminal" evidence="1">
    <location>
        <begin position="94"/>
        <end position="220"/>
    </location>
</feature>
<dbReference type="EMBL" id="BAABCR010000015">
    <property type="protein sequence ID" value="GAA4037750.1"/>
    <property type="molecule type" value="Genomic_DNA"/>
</dbReference>
<dbReference type="Gene3D" id="1.10.357.10">
    <property type="entry name" value="Tetracycline Repressor, domain 2"/>
    <property type="match status" value="1"/>
</dbReference>
<dbReference type="InterPro" id="IPR036271">
    <property type="entry name" value="Tet_transcr_reg_TetR-rel_C_sf"/>
</dbReference>
<dbReference type="SUPFAM" id="SSF48498">
    <property type="entry name" value="Tetracyclin repressor-like, C-terminal domain"/>
    <property type="match status" value="1"/>
</dbReference>
<organism evidence="2 3">
    <name type="scientific">Flavobacterium cheonhonense</name>
    <dbReference type="NCBI Taxonomy" id="706185"/>
    <lineage>
        <taxon>Bacteria</taxon>
        <taxon>Pseudomonadati</taxon>
        <taxon>Bacteroidota</taxon>
        <taxon>Flavobacteriia</taxon>
        <taxon>Flavobacteriales</taxon>
        <taxon>Flavobacteriaceae</taxon>
        <taxon>Flavobacterium</taxon>
    </lineage>
</organism>
<proteinExistence type="predicted"/>
<accession>A0ABP7U888</accession>
<evidence type="ECO:0000313" key="3">
    <source>
        <dbReference type="Proteomes" id="UP001500968"/>
    </source>
</evidence>
<evidence type="ECO:0000313" key="2">
    <source>
        <dbReference type="EMBL" id="GAA4037750.1"/>
    </source>
</evidence>
<gene>
    <name evidence="2" type="ORF">GCM10022386_24500</name>
</gene>